<evidence type="ECO:0000313" key="1">
    <source>
        <dbReference type="EMBL" id="SFJ67339.1"/>
    </source>
</evidence>
<keyword evidence="2" id="KW-1185">Reference proteome</keyword>
<dbReference type="AlphaFoldDB" id="A0A1I3TAF5"/>
<name>A0A1I3TAF5_9FLAO</name>
<evidence type="ECO:0000313" key="2">
    <source>
        <dbReference type="Proteomes" id="UP000199559"/>
    </source>
</evidence>
<organism evidence="1 2">
    <name type="scientific">Olleya namhaensis</name>
    <dbReference type="NCBI Taxonomy" id="1144750"/>
    <lineage>
        <taxon>Bacteria</taxon>
        <taxon>Pseudomonadati</taxon>
        <taxon>Bacteroidota</taxon>
        <taxon>Flavobacteriia</taxon>
        <taxon>Flavobacteriales</taxon>
        <taxon>Flavobacteriaceae</taxon>
    </lineage>
</organism>
<sequence length="279" mass="32730">MYLNKGSCVFATSEFPSEIPRTQTRNYSYTKPLPTIMKNFILIIFLTLSSVLFGQNLKGNYSGYWASTNWSYIFDGNGNFEYVTAGHFGFTNTKGKYEIKGDTVYLNAKKTGKGTLDVKRKMLIDKDSCIIDFRMRYDYCKSRNSEFLNSNKRNFKFPQTKTDNPKIISDLKTVLDSAFTNPKVVAYFHFSELPERQLIFKPYFELNKSNFPDFKIGNETIEFKQTELPKFHIEFIEINQSKDYIELEFEIKDEGVSFSMVFDLTNGEWKLDYERHHEK</sequence>
<proteinExistence type="predicted"/>
<accession>A0A1I3TAF5</accession>
<dbReference type="EMBL" id="FORM01000017">
    <property type="protein sequence ID" value="SFJ67339.1"/>
    <property type="molecule type" value="Genomic_DNA"/>
</dbReference>
<dbReference type="STRING" id="1144750.SAMN05443431_1174"/>
<protein>
    <submittedName>
        <fullName evidence="1">Uncharacterized protein</fullName>
    </submittedName>
</protein>
<dbReference type="Proteomes" id="UP000199559">
    <property type="component" value="Unassembled WGS sequence"/>
</dbReference>
<reference evidence="2" key="1">
    <citation type="submission" date="2016-10" db="EMBL/GenBank/DDBJ databases">
        <authorList>
            <person name="Varghese N."/>
            <person name="Submissions S."/>
        </authorList>
    </citation>
    <scope>NUCLEOTIDE SEQUENCE [LARGE SCALE GENOMIC DNA]</scope>
    <source>
        <strain evidence="2">DSM 28881</strain>
    </source>
</reference>
<gene>
    <name evidence="1" type="ORF">SAMN05443431_1174</name>
</gene>